<accession>A0A8S1BL96</accession>
<proteinExistence type="predicted"/>
<sequence length="80" mass="8201">MVESCLCVVLFVNDIHSSGERRRCGTSSDADEAKSIPVGQNPATATGSVDPEPGTGVPTGIPAAKAAVHNKNDINRVGNI</sequence>
<evidence type="ECO:0000256" key="1">
    <source>
        <dbReference type="SAM" id="MobiDB-lite"/>
    </source>
</evidence>
<protein>
    <submittedName>
        <fullName evidence="2">Uncharacterized protein</fullName>
    </submittedName>
</protein>
<dbReference type="AlphaFoldDB" id="A0A8S1BL96"/>
<reference evidence="2 3" key="1">
    <citation type="submission" date="2020-04" db="EMBL/GenBank/DDBJ databases">
        <authorList>
            <person name="Wallbank WR R."/>
            <person name="Pardo Diaz C."/>
            <person name="Kozak K."/>
            <person name="Martin S."/>
            <person name="Jiggins C."/>
            <person name="Moest M."/>
            <person name="Warren A I."/>
            <person name="Byers J.R.P. K."/>
            <person name="Montejo-Kovacevich G."/>
            <person name="Yen C E."/>
        </authorList>
    </citation>
    <scope>NUCLEOTIDE SEQUENCE [LARGE SCALE GENOMIC DNA]</scope>
</reference>
<dbReference type="Proteomes" id="UP000494256">
    <property type="component" value="Unassembled WGS sequence"/>
</dbReference>
<comment type="caution">
    <text evidence="2">The sequence shown here is derived from an EMBL/GenBank/DDBJ whole genome shotgun (WGS) entry which is preliminary data.</text>
</comment>
<dbReference type="OrthoDB" id="6159439at2759"/>
<feature type="region of interest" description="Disordered" evidence="1">
    <location>
        <begin position="19"/>
        <end position="57"/>
    </location>
</feature>
<gene>
    <name evidence="2" type="ORF">APLA_LOCUS17016</name>
</gene>
<dbReference type="EMBL" id="CADEBD010000857">
    <property type="protein sequence ID" value="CAB3260519.1"/>
    <property type="molecule type" value="Genomic_DNA"/>
</dbReference>
<evidence type="ECO:0000313" key="3">
    <source>
        <dbReference type="Proteomes" id="UP000494256"/>
    </source>
</evidence>
<evidence type="ECO:0000313" key="2">
    <source>
        <dbReference type="EMBL" id="CAB3260519.1"/>
    </source>
</evidence>
<organism evidence="2 3">
    <name type="scientific">Arctia plantaginis</name>
    <name type="common">Wood tiger moth</name>
    <name type="synonym">Phalaena plantaginis</name>
    <dbReference type="NCBI Taxonomy" id="874455"/>
    <lineage>
        <taxon>Eukaryota</taxon>
        <taxon>Metazoa</taxon>
        <taxon>Ecdysozoa</taxon>
        <taxon>Arthropoda</taxon>
        <taxon>Hexapoda</taxon>
        <taxon>Insecta</taxon>
        <taxon>Pterygota</taxon>
        <taxon>Neoptera</taxon>
        <taxon>Endopterygota</taxon>
        <taxon>Lepidoptera</taxon>
        <taxon>Glossata</taxon>
        <taxon>Ditrysia</taxon>
        <taxon>Noctuoidea</taxon>
        <taxon>Erebidae</taxon>
        <taxon>Arctiinae</taxon>
        <taxon>Arctia</taxon>
    </lineage>
</organism>
<name>A0A8S1BL96_ARCPL</name>